<proteinExistence type="predicted"/>
<name>T2JXI9_CROWT</name>
<evidence type="ECO:0000313" key="2">
    <source>
        <dbReference type="Proteomes" id="UP000018130"/>
    </source>
</evidence>
<reference evidence="1 2" key="2">
    <citation type="submission" date="2013-09" db="EMBL/GenBank/DDBJ databases">
        <title>Whole genome comparison of six Crocosphaera watsonii strains with differing phenotypes.</title>
        <authorList>
            <person name="Bench S.R."/>
            <person name="Heller P."/>
            <person name="Frank I."/>
            <person name="Arciniega M."/>
            <person name="Shilova I.N."/>
            <person name="Zehr J.P."/>
        </authorList>
    </citation>
    <scope>NUCLEOTIDE SEQUENCE [LARGE SCALE GENOMIC DNA]</scope>
    <source>
        <strain evidence="1 2">WH 0402</strain>
    </source>
</reference>
<protein>
    <recommendedName>
        <fullName evidence="3">Transposase</fullName>
    </recommendedName>
</protein>
<dbReference type="RefSeq" id="WP_197090165.1">
    <property type="nucleotide sequence ID" value="NZ_CAQN01000956.1"/>
</dbReference>
<sequence length="207" mass="23698">MWVNRVKSSVCVASGLSYSYRQQLAVKVISKNEPVSHIAKNEKVSRKFLYQQKNIAQNALNQAFEKKEKHEEVLYYLPVTKKWIFQLILGLIFICHSSYRGLVELLRDLFNYTISIGTVHNRVKEVVPVAKKISKSVDLSSIKVASLDEIFHSNRPILTGVDNHSSYCFLLEEAQHRDEDTWGWHLLEATEQGFDPNYTIADAGKGI</sequence>
<evidence type="ECO:0000313" key="1">
    <source>
        <dbReference type="EMBL" id="CCQ69352.1"/>
    </source>
</evidence>
<dbReference type="Proteomes" id="UP000018130">
    <property type="component" value="Unassembled WGS sequence"/>
</dbReference>
<gene>
    <name evidence="1" type="ORF">CWATWH0402_1045</name>
</gene>
<comment type="caution">
    <text evidence="1">The sequence shown here is derived from an EMBL/GenBank/DDBJ whole genome shotgun (WGS) entry which is preliminary data.</text>
</comment>
<accession>T2JXI9</accession>
<reference evidence="1 2" key="1">
    <citation type="submission" date="2013-01" db="EMBL/GenBank/DDBJ databases">
        <authorList>
            <person name="Bench S."/>
        </authorList>
    </citation>
    <scope>NUCLEOTIDE SEQUENCE [LARGE SCALE GENOMIC DNA]</scope>
    <source>
        <strain evidence="1 2">WH 0402</strain>
    </source>
</reference>
<dbReference type="AlphaFoldDB" id="T2JXI9"/>
<organism evidence="1 2">
    <name type="scientific">Crocosphaera watsonii WH 0402</name>
    <dbReference type="NCBI Taxonomy" id="1284629"/>
    <lineage>
        <taxon>Bacteria</taxon>
        <taxon>Bacillati</taxon>
        <taxon>Cyanobacteriota</taxon>
        <taxon>Cyanophyceae</taxon>
        <taxon>Oscillatoriophycideae</taxon>
        <taxon>Chroococcales</taxon>
        <taxon>Aphanothecaceae</taxon>
        <taxon>Crocosphaera</taxon>
    </lineage>
</organism>
<evidence type="ECO:0008006" key="3">
    <source>
        <dbReference type="Google" id="ProtNLM"/>
    </source>
</evidence>
<dbReference type="EMBL" id="CAQN01000956">
    <property type="protein sequence ID" value="CCQ69352.1"/>
    <property type="molecule type" value="Genomic_DNA"/>
</dbReference>